<reference evidence="2 3" key="1">
    <citation type="journal article" date="2018" name="Nat. Biotechnol.">
        <title>A standardized bacterial taxonomy based on genome phylogeny substantially revises the tree of life.</title>
        <authorList>
            <person name="Parks D.H."/>
            <person name="Chuvochina M."/>
            <person name="Waite D.W."/>
            <person name="Rinke C."/>
            <person name="Skarshewski A."/>
            <person name="Chaumeil P.A."/>
            <person name="Hugenholtz P."/>
        </authorList>
    </citation>
    <scope>NUCLEOTIDE SEQUENCE [LARGE SCALE GENOMIC DNA]</scope>
    <source>
        <strain evidence="2">UBA9667</strain>
    </source>
</reference>
<name>A0A3D2SIR6_9BACE</name>
<dbReference type="Proteomes" id="UP000263098">
    <property type="component" value="Unassembled WGS sequence"/>
</dbReference>
<proteinExistence type="predicted"/>
<feature type="non-terminal residue" evidence="2">
    <location>
        <position position="253"/>
    </location>
</feature>
<dbReference type="Pfam" id="PF16872">
    <property type="entry name" value="putAbiC"/>
    <property type="match status" value="1"/>
</dbReference>
<evidence type="ECO:0000313" key="2">
    <source>
        <dbReference type="EMBL" id="HCK24786.1"/>
    </source>
</evidence>
<feature type="transmembrane region" description="Helical" evidence="1">
    <location>
        <begin position="9"/>
        <end position="33"/>
    </location>
</feature>
<protein>
    <recommendedName>
        <fullName evidence="4">Phage abortive infection protein</fullName>
    </recommendedName>
</protein>
<accession>A0A3D2SIR6</accession>
<comment type="caution">
    <text evidence="2">The sequence shown here is derived from an EMBL/GenBank/DDBJ whole genome shotgun (WGS) entry which is preliminary data.</text>
</comment>
<evidence type="ECO:0000313" key="3">
    <source>
        <dbReference type="Proteomes" id="UP000263098"/>
    </source>
</evidence>
<gene>
    <name evidence="2" type="ORF">DHW31_08425</name>
</gene>
<dbReference type="InterPro" id="IPR031709">
    <property type="entry name" value="PutAbiC"/>
</dbReference>
<organism evidence="2 3">
    <name type="scientific">Bacteroides graminisolvens</name>
    <dbReference type="NCBI Taxonomy" id="477666"/>
    <lineage>
        <taxon>Bacteria</taxon>
        <taxon>Pseudomonadati</taxon>
        <taxon>Bacteroidota</taxon>
        <taxon>Bacteroidia</taxon>
        <taxon>Bacteroidales</taxon>
        <taxon>Bacteroidaceae</taxon>
        <taxon>Bacteroides</taxon>
    </lineage>
</organism>
<keyword evidence="1" id="KW-0812">Transmembrane</keyword>
<sequence>MRNIAISTVILLLIFASYLICIFYSKDIATLVYGDLDKVSNMDKIGQFGDSAGAVNALFSGLAFAGVVITLIIQNFNSKKETEASNRIRFENIFFQMLSLHQEIINELSFTEDVDENIKDDKGKLFMYRKVKEHISGRELFTYFYESKGFITEDEDGRKIEVHGLKELFQTEKDNSIYEDLVVPTYFDHYFRHLYRIVKFVDTTPFLPKNDFETRYNYIGILRAQLSRNELIFLFYNGLSCYGNEKFKELIEK</sequence>
<dbReference type="EMBL" id="DPVG01000301">
    <property type="protein sequence ID" value="HCK24786.1"/>
    <property type="molecule type" value="Genomic_DNA"/>
</dbReference>
<feature type="transmembrane region" description="Helical" evidence="1">
    <location>
        <begin position="53"/>
        <end position="73"/>
    </location>
</feature>
<evidence type="ECO:0008006" key="4">
    <source>
        <dbReference type="Google" id="ProtNLM"/>
    </source>
</evidence>
<evidence type="ECO:0000256" key="1">
    <source>
        <dbReference type="SAM" id="Phobius"/>
    </source>
</evidence>
<keyword evidence="1" id="KW-1133">Transmembrane helix</keyword>
<dbReference type="AlphaFoldDB" id="A0A3D2SIR6"/>
<keyword evidence="1" id="KW-0472">Membrane</keyword>